<keyword evidence="2" id="KW-0808">Transferase</keyword>
<dbReference type="Pfam" id="PF02816">
    <property type="entry name" value="Alpha_kinase"/>
    <property type="match status" value="1"/>
</dbReference>
<sequence>MSLFTNLILTSITTTSDLKCIAKDLRTVQAFPMYPDPQNLGQPFQNYPLTEAEAISNFEDEPKKIYFVEEYIPGKWETFLAPETFKTNLNDYSPAIDHSMEAFQHWTYNHTHGQLTFTNLKGVVPLMSKPKIVDLNPA</sequence>
<organism evidence="5">
    <name type="scientific">Puccinia triticina (isolate 1-1 / race 1 (BBBD))</name>
    <name type="common">Brown leaf rust fungus</name>
    <dbReference type="NCBI Taxonomy" id="630390"/>
    <lineage>
        <taxon>Eukaryota</taxon>
        <taxon>Fungi</taxon>
        <taxon>Dikarya</taxon>
        <taxon>Basidiomycota</taxon>
        <taxon>Pucciniomycotina</taxon>
        <taxon>Pucciniomycetes</taxon>
        <taxon>Pucciniales</taxon>
        <taxon>Pucciniaceae</taxon>
        <taxon>Puccinia</taxon>
    </lineage>
</organism>
<keyword evidence="7" id="KW-1185">Reference proteome</keyword>
<reference evidence="5" key="1">
    <citation type="submission" date="2009-11" db="EMBL/GenBank/DDBJ databases">
        <authorList>
            <consortium name="The Broad Institute Genome Sequencing Platform"/>
            <person name="Ward D."/>
            <person name="Feldgarden M."/>
            <person name="Earl A."/>
            <person name="Young S.K."/>
            <person name="Zeng Q."/>
            <person name="Koehrsen M."/>
            <person name="Alvarado L."/>
            <person name="Berlin A."/>
            <person name="Bochicchio J."/>
            <person name="Borenstein D."/>
            <person name="Chapman S.B."/>
            <person name="Chen Z."/>
            <person name="Engels R."/>
            <person name="Freedman E."/>
            <person name="Gellesch M."/>
            <person name="Goldberg J."/>
            <person name="Griggs A."/>
            <person name="Gujja S."/>
            <person name="Heilman E."/>
            <person name="Heiman D."/>
            <person name="Hepburn T."/>
            <person name="Howarth C."/>
            <person name="Jen D."/>
            <person name="Larson L."/>
            <person name="Lewis B."/>
            <person name="Mehta T."/>
            <person name="Park D."/>
            <person name="Pearson M."/>
            <person name="Roberts A."/>
            <person name="Saif S."/>
            <person name="Shea T."/>
            <person name="Shenoy N."/>
            <person name="Sisk P."/>
            <person name="Stolte C."/>
            <person name="Sykes S."/>
            <person name="Thomson T."/>
            <person name="Walk T."/>
            <person name="White J."/>
            <person name="Yandava C."/>
            <person name="Izard J."/>
            <person name="Baranova O.V."/>
            <person name="Blanton J.M."/>
            <person name="Tanner A.C."/>
            <person name="Dewhirst F.E."/>
            <person name="Haas B."/>
            <person name="Nusbaum C."/>
            <person name="Birren B."/>
        </authorList>
    </citation>
    <scope>NUCLEOTIDE SEQUENCE [LARGE SCALE GENOMIC DNA]</scope>
    <source>
        <strain evidence="5">1-1 BBBD Race 1</strain>
    </source>
</reference>
<evidence type="ECO:0000313" key="7">
    <source>
        <dbReference type="Proteomes" id="UP000005240"/>
    </source>
</evidence>
<dbReference type="EnsemblFungi" id="PTTG_27653-t43_1">
    <property type="protein sequence ID" value="PTTG_27653-t43_1-p1"/>
    <property type="gene ID" value="PTTG_27653"/>
</dbReference>
<evidence type="ECO:0000256" key="2">
    <source>
        <dbReference type="ARBA" id="ARBA00022679"/>
    </source>
</evidence>
<proteinExistence type="predicted"/>
<dbReference type="Proteomes" id="UP000005240">
    <property type="component" value="Unassembled WGS sequence"/>
</dbReference>
<evidence type="ECO:0000313" key="5">
    <source>
        <dbReference type="EMBL" id="OAV92335.1"/>
    </source>
</evidence>
<dbReference type="SUPFAM" id="SSF56112">
    <property type="entry name" value="Protein kinase-like (PK-like)"/>
    <property type="match status" value="1"/>
</dbReference>
<name>A0A180GI34_PUCT1</name>
<gene>
    <name evidence="5" type="ORF">PTTG_27653</name>
</gene>
<evidence type="ECO:0000256" key="1">
    <source>
        <dbReference type="ARBA" id="ARBA00022527"/>
    </source>
</evidence>
<dbReference type="AlphaFoldDB" id="A0A180GI34"/>
<reference evidence="5" key="2">
    <citation type="submission" date="2016-05" db="EMBL/GenBank/DDBJ databases">
        <title>Comparative analysis highlights variable genome content of wheat rusts and divergence of the mating loci.</title>
        <authorList>
            <person name="Cuomo C.A."/>
            <person name="Bakkeren G."/>
            <person name="Szabo L."/>
            <person name="Khalil H."/>
            <person name="Joly D."/>
            <person name="Goldberg J."/>
            <person name="Young S."/>
            <person name="Zeng Q."/>
            <person name="Fellers J."/>
        </authorList>
    </citation>
    <scope>NUCLEOTIDE SEQUENCE [LARGE SCALE GENOMIC DNA]</scope>
    <source>
        <strain evidence="5">1-1 BBBD Race 1</strain>
    </source>
</reference>
<keyword evidence="3" id="KW-0418">Kinase</keyword>
<reference evidence="6 7" key="3">
    <citation type="journal article" date="2017" name="G3 (Bethesda)">
        <title>Comparative analysis highlights variable genome content of wheat rusts and divergence of the mating loci.</title>
        <authorList>
            <person name="Cuomo C.A."/>
            <person name="Bakkeren G."/>
            <person name="Khalil H.B."/>
            <person name="Panwar V."/>
            <person name="Joly D."/>
            <person name="Linning R."/>
            <person name="Sakthikumar S."/>
            <person name="Song X."/>
            <person name="Adiconis X."/>
            <person name="Fan L."/>
            <person name="Goldberg J.M."/>
            <person name="Levin J.Z."/>
            <person name="Young S."/>
            <person name="Zeng Q."/>
            <person name="Anikster Y."/>
            <person name="Bruce M."/>
            <person name="Wang M."/>
            <person name="Yin C."/>
            <person name="McCallum B."/>
            <person name="Szabo L.J."/>
            <person name="Hulbert S."/>
            <person name="Chen X."/>
            <person name="Fellers J.P."/>
        </authorList>
    </citation>
    <scope>NUCLEOTIDE SEQUENCE</scope>
    <source>
        <strain evidence="6">isolate 1-1 / race 1 (BBBD)</strain>
        <strain evidence="7">Isolate 1-1 / race 1 (BBBD)</strain>
    </source>
</reference>
<accession>A0A180GI34</accession>
<dbReference type="InterPro" id="IPR011009">
    <property type="entry name" value="Kinase-like_dom_sf"/>
</dbReference>
<evidence type="ECO:0000256" key="3">
    <source>
        <dbReference type="ARBA" id="ARBA00022777"/>
    </source>
</evidence>
<dbReference type="STRING" id="630390.A0A180GI34"/>
<dbReference type="Gene3D" id="3.20.200.10">
    <property type="entry name" value="MHCK/EF2 kinase"/>
    <property type="match status" value="1"/>
</dbReference>
<evidence type="ECO:0000313" key="6">
    <source>
        <dbReference type="EnsemblFungi" id="PTTG_27653-t43_1-p1"/>
    </source>
</evidence>
<dbReference type="GO" id="GO:0005524">
    <property type="term" value="F:ATP binding"/>
    <property type="evidence" value="ECO:0007669"/>
    <property type="project" value="InterPro"/>
</dbReference>
<keyword evidence="1" id="KW-0723">Serine/threonine-protein kinase</keyword>
<evidence type="ECO:0000259" key="4">
    <source>
        <dbReference type="PROSITE" id="PS51158"/>
    </source>
</evidence>
<dbReference type="OrthoDB" id="301415at2759"/>
<dbReference type="VEuPathDB" id="FungiDB:PTTG_27653"/>
<dbReference type="EMBL" id="ADAS02000065">
    <property type="protein sequence ID" value="OAV92335.1"/>
    <property type="molecule type" value="Genomic_DNA"/>
</dbReference>
<dbReference type="InterPro" id="IPR004166">
    <property type="entry name" value="a-kinase_dom"/>
</dbReference>
<dbReference type="PROSITE" id="PS51158">
    <property type="entry name" value="ALPHA_KINASE"/>
    <property type="match status" value="1"/>
</dbReference>
<reference evidence="6" key="4">
    <citation type="submission" date="2025-05" db="UniProtKB">
        <authorList>
            <consortium name="EnsemblFungi"/>
        </authorList>
    </citation>
    <scope>IDENTIFICATION</scope>
    <source>
        <strain evidence="6">isolate 1-1 / race 1 (BBBD)</strain>
    </source>
</reference>
<feature type="domain" description="Alpha-type protein kinase" evidence="4">
    <location>
        <begin position="1"/>
        <end position="138"/>
    </location>
</feature>
<dbReference type="GO" id="GO:0004674">
    <property type="term" value="F:protein serine/threonine kinase activity"/>
    <property type="evidence" value="ECO:0007669"/>
    <property type="project" value="UniProtKB-KW"/>
</dbReference>
<protein>
    <submittedName>
        <fullName evidence="6">Alpha-type protein kinase domain-containing protein</fullName>
    </submittedName>
</protein>